<feature type="transmembrane region" description="Helical" evidence="8">
    <location>
        <begin position="7"/>
        <end position="30"/>
    </location>
</feature>
<comment type="caution">
    <text evidence="9">The sequence shown here is derived from an EMBL/GenBank/DDBJ whole genome shotgun (WGS) entry which is preliminary data.</text>
</comment>
<sequence length="509" mass="55839">MGNKKKLNSVFNVFTVSAIIVLLMTLWGIFFPDHMEHTMSIGLHFVNDVFGWFYVLATALFVGFCLFLGFGPYQHMKIGKKEDQPEYSYYTWIGMLFAAGMGVGLVFWGVAEPLSHYVNPPEGVEPNTQEAAEKGLLYGVFHWGIHPWAVYGIVALALGFVKYRKGLPGLISSTFYPVIGHRIRGGWGKTIDVVAIVGTTVGIATSFGLSTLQVSGGLSQLFPIQNPEVAQLSIILVVTVIFLISVLSGIDRGMKYLSIGNLTLAAVLLITVIVIGPTLFIMEHFTLTLGTYITQLVPLSFQTTPYTDNDWLGEWTFFYWAWVIAWSPFVGTFIARISKGRSLREFIVGVLFVPALGSVLWFAAFGGTALFQETKEEAGIASTVRDTPESGLFLMLDQLPFGFILSVAALVLISIFFITSANSATYVLGVFSSGGSLNPSKYKLVTWGLLVSAIAASLLMSGGLKGLQATAIVIALPYTILMFIMMVAIYKSLKREGIKEHKVEEKEDW</sequence>
<feature type="transmembrane region" description="Helical" evidence="8">
    <location>
        <begin position="403"/>
        <end position="432"/>
    </location>
</feature>
<feature type="transmembrane region" description="Helical" evidence="8">
    <location>
        <begin position="262"/>
        <end position="282"/>
    </location>
</feature>
<keyword evidence="6 8" id="KW-1133">Transmembrane helix</keyword>
<feature type="transmembrane region" description="Helical" evidence="8">
    <location>
        <begin position="317"/>
        <end position="334"/>
    </location>
</feature>
<evidence type="ECO:0000313" key="10">
    <source>
        <dbReference type="Proteomes" id="UP001148125"/>
    </source>
</evidence>
<proteinExistence type="inferred from homology"/>
<evidence type="ECO:0000256" key="4">
    <source>
        <dbReference type="ARBA" id="ARBA00022475"/>
    </source>
</evidence>
<dbReference type="PANTHER" id="PTHR30047">
    <property type="entry name" value="HIGH-AFFINITY CHOLINE TRANSPORT PROTEIN-RELATED"/>
    <property type="match status" value="1"/>
</dbReference>
<evidence type="ECO:0000313" key="9">
    <source>
        <dbReference type="EMBL" id="MDE5413356.1"/>
    </source>
</evidence>
<evidence type="ECO:0000256" key="3">
    <source>
        <dbReference type="ARBA" id="ARBA00022448"/>
    </source>
</evidence>
<dbReference type="InterPro" id="IPR000060">
    <property type="entry name" value="BCCT_transptr"/>
</dbReference>
<keyword evidence="5 8" id="KW-0812">Transmembrane</keyword>
<feature type="transmembrane region" description="Helical" evidence="8">
    <location>
        <begin position="229"/>
        <end position="250"/>
    </location>
</feature>
<keyword evidence="10" id="KW-1185">Reference proteome</keyword>
<evidence type="ECO:0000256" key="5">
    <source>
        <dbReference type="ARBA" id="ARBA00022692"/>
    </source>
</evidence>
<dbReference type="PANTHER" id="PTHR30047:SF7">
    <property type="entry name" value="HIGH-AFFINITY CHOLINE TRANSPORT PROTEIN"/>
    <property type="match status" value="1"/>
</dbReference>
<gene>
    <name evidence="9" type="ORF">N7Z68_08150</name>
</gene>
<feature type="transmembrane region" description="Helical" evidence="8">
    <location>
        <begin position="90"/>
        <end position="111"/>
    </location>
</feature>
<feature type="transmembrane region" description="Helical" evidence="8">
    <location>
        <begin position="50"/>
        <end position="70"/>
    </location>
</feature>
<protein>
    <submittedName>
        <fullName evidence="9">BCCT family transporter</fullName>
    </submittedName>
</protein>
<dbReference type="Pfam" id="PF02028">
    <property type="entry name" value="BCCT"/>
    <property type="match status" value="1"/>
</dbReference>
<evidence type="ECO:0000256" key="1">
    <source>
        <dbReference type="ARBA" id="ARBA00004651"/>
    </source>
</evidence>
<comment type="similarity">
    <text evidence="2">Belongs to the BCCT transporter (TC 2.A.15) family.</text>
</comment>
<feature type="transmembrane region" description="Helical" evidence="8">
    <location>
        <begin position="140"/>
        <end position="161"/>
    </location>
</feature>
<dbReference type="RefSeq" id="WP_275117973.1">
    <property type="nucleotide sequence ID" value="NZ_JAOTPO010000004.1"/>
</dbReference>
<evidence type="ECO:0000256" key="8">
    <source>
        <dbReference type="SAM" id="Phobius"/>
    </source>
</evidence>
<feature type="transmembrane region" description="Helical" evidence="8">
    <location>
        <begin position="470"/>
        <end position="490"/>
    </location>
</feature>
<reference evidence="9" key="1">
    <citation type="submission" date="2024-05" db="EMBL/GenBank/DDBJ databases">
        <title>Alkalihalobacillus sp. strain MEB203 novel alkaliphilic bacterium from Lonar Lake, India.</title>
        <authorList>
            <person name="Joshi A."/>
            <person name="Thite S."/>
            <person name="Mengade P."/>
        </authorList>
    </citation>
    <scope>NUCLEOTIDE SEQUENCE</scope>
    <source>
        <strain evidence="9">MEB 203</strain>
    </source>
</reference>
<keyword evidence="7 8" id="KW-0472">Membrane</keyword>
<name>A0ABT5VDZ5_9BACI</name>
<dbReference type="Proteomes" id="UP001148125">
    <property type="component" value="Unassembled WGS sequence"/>
</dbReference>
<evidence type="ECO:0000256" key="6">
    <source>
        <dbReference type="ARBA" id="ARBA00022989"/>
    </source>
</evidence>
<feature type="transmembrane region" description="Helical" evidence="8">
    <location>
        <begin position="444"/>
        <end position="464"/>
    </location>
</feature>
<keyword evidence="3" id="KW-0813">Transport</keyword>
<dbReference type="EMBL" id="JAOTPO010000004">
    <property type="protein sequence ID" value="MDE5413356.1"/>
    <property type="molecule type" value="Genomic_DNA"/>
</dbReference>
<evidence type="ECO:0000256" key="7">
    <source>
        <dbReference type="ARBA" id="ARBA00023136"/>
    </source>
</evidence>
<feature type="transmembrane region" description="Helical" evidence="8">
    <location>
        <begin position="191"/>
        <end position="209"/>
    </location>
</feature>
<evidence type="ECO:0000256" key="2">
    <source>
        <dbReference type="ARBA" id="ARBA00005658"/>
    </source>
</evidence>
<keyword evidence="4" id="KW-1003">Cell membrane</keyword>
<comment type="subcellular location">
    <subcellularLocation>
        <location evidence="1">Cell membrane</location>
        <topology evidence="1">Multi-pass membrane protein</topology>
    </subcellularLocation>
</comment>
<organism evidence="9 10">
    <name type="scientific">Alkalihalobacterium chitinilyticum</name>
    <dbReference type="NCBI Taxonomy" id="2980103"/>
    <lineage>
        <taxon>Bacteria</taxon>
        <taxon>Bacillati</taxon>
        <taxon>Bacillota</taxon>
        <taxon>Bacilli</taxon>
        <taxon>Bacillales</taxon>
        <taxon>Bacillaceae</taxon>
        <taxon>Alkalihalobacterium</taxon>
    </lineage>
</organism>
<accession>A0ABT5VDZ5</accession>
<feature type="transmembrane region" description="Helical" evidence="8">
    <location>
        <begin position="346"/>
        <end position="365"/>
    </location>
</feature>
<dbReference type="NCBIfam" id="TIGR00842">
    <property type="entry name" value="bcct"/>
    <property type="match status" value="1"/>
</dbReference>